<feature type="domain" description="UspA" evidence="2">
    <location>
        <begin position="29"/>
        <end position="168"/>
    </location>
</feature>
<name>A0A6P2BQ17_9ACTN</name>
<dbReference type="Proteomes" id="UP000460272">
    <property type="component" value="Unassembled WGS sequence"/>
</dbReference>
<dbReference type="PANTHER" id="PTHR46553:SF3">
    <property type="entry name" value="ADENINE NUCLEOTIDE ALPHA HYDROLASES-LIKE SUPERFAMILY PROTEIN"/>
    <property type="match status" value="1"/>
</dbReference>
<keyword evidence="4" id="KW-1185">Reference proteome</keyword>
<sequence length="316" mass="32958">MENMLEAGGAPAGYPAWPDSAWRFIMTVKPVVAGTDGSAESLRAVDWAAREAVLRGLPLRIVSAMALPPRMNDSEPVPGVDSVSDMLRKARDRALAAAAERVSAVAPDLLVDVDELDGAPSYALTEAGSGAAMLVVGARGIGEFTAMILGSVSQYASAHATCPVVVVREETTAVHRQVVVGIGDPSRSGAALAFAFEEAALRKASLVAVHAWDSPYTQIGQATWALATPGRPALEEETARQLDSLLADWHAKYPDVQVSHDLVHAHPGRALVGLSARADLVVLGRHTTHGARSGAGAVRHAVLNHAHGPVVTVPSV</sequence>
<dbReference type="OrthoDB" id="3849533at2"/>
<evidence type="ECO:0000256" key="1">
    <source>
        <dbReference type="ARBA" id="ARBA00008791"/>
    </source>
</evidence>
<evidence type="ECO:0000259" key="2">
    <source>
        <dbReference type="Pfam" id="PF00582"/>
    </source>
</evidence>
<dbReference type="PANTHER" id="PTHR46553">
    <property type="entry name" value="ADENINE NUCLEOTIDE ALPHA HYDROLASES-LIKE SUPERFAMILY PROTEIN"/>
    <property type="match status" value="1"/>
</dbReference>
<comment type="similarity">
    <text evidence="1">Belongs to the universal stress protein A family.</text>
</comment>
<accession>A0A6P2BQ17</accession>
<gene>
    <name evidence="3" type="ORF">EAS64_32620</name>
</gene>
<proteinExistence type="inferred from homology"/>
<dbReference type="InterPro" id="IPR014729">
    <property type="entry name" value="Rossmann-like_a/b/a_fold"/>
</dbReference>
<reference evidence="3 4" key="1">
    <citation type="submission" date="2018-11" db="EMBL/GenBank/DDBJ databases">
        <title>Trebonia kvetii gen.nov., sp.nov., a novel acidophilic actinobacterium, and proposal of the new actinobacterial family Treboniaceae fam. nov.</title>
        <authorList>
            <person name="Rapoport D."/>
            <person name="Sagova-Mareckova M."/>
            <person name="Sedlacek I."/>
            <person name="Provaznik J."/>
            <person name="Kralova S."/>
            <person name="Pavlinic D."/>
            <person name="Benes V."/>
            <person name="Kopecky J."/>
        </authorList>
    </citation>
    <scope>NUCLEOTIDE SEQUENCE [LARGE SCALE GENOMIC DNA]</scope>
    <source>
        <strain evidence="3 4">15Tr583</strain>
    </source>
</reference>
<dbReference type="AlphaFoldDB" id="A0A6P2BQ17"/>
<dbReference type="InterPro" id="IPR006016">
    <property type="entry name" value="UspA"/>
</dbReference>
<dbReference type="PRINTS" id="PR01438">
    <property type="entry name" value="UNVRSLSTRESS"/>
</dbReference>
<dbReference type="InterPro" id="IPR006015">
    <property type="entry name" value="Universal_stress_UspA"/>
</dbReference>
<protein>
    <submittedName>
        <fullName evidence="3">Universal stress protein</fullName>
    </submittedName>
</protein>
<dbReference type="Gene3D" id="3.40.50.620">
    <property type="entry name" value="HUPs"/>
    <property type="match status" value="2"/>
</dbReference>
<comment type="caution">
    <text evidence="3">The sequence shown here is derived from an EMBL/GenBank/DDBJ whole genome shotgun (WGS) entry which is preliminary data.</text>
</comment>
<dbReference type="EMBL" id="RPFW01000007">
    <property type="protein sequence ID" value="TVZ01050.1"/>
    <property type="molecule type" value="Genomic_DNA"/>
</dbReference>
<evidence type="ECO:0000313" key="3">
    <source>
        <dbReference type="EMBL" id="TVZ01050.1"/>
    </source>
</evidence>
<dbReference type="Pfam" id="PF00582">
    <property type="entry name" value="Usp"/>
    <property type="match status" value="2"/>
</dbReference>
<dbReference type="SUPFAM" id="SSF52402">
    <property type="entry name" value="Adenine nucleotide alpha hydrolases-like"/>
    <property type="match status" value="2"/>
</dbReference>
<feature type="domain" description="UspA" evidence="2">
    <location>
        <begin position="176"/>
        <end position="314"/>
    </location>
</feature>
<evidence type="ECO:0000313" key="4">
    <source>
        <dbReference type="Proteomes" id="UP000460272"/>
    </source>
</evidence>
<organism evidence="3 4">
    <name type="scientific">Trebonia kvetii</name>
    <dbReference type="NCBI Taxonomy" id="2480626"/>
    <lineage>
        <taxon>Bacteria</taxon>
        <taxon>Bacillati</taxon>
        <taxon>Actinomycetota</taxon>
        <taxon>Actinomycetes</taxon>
        <taxon>Streptosporangiales</taxon>
        <taxon>Treboniaceae</taxon>
        <taxon>Trebonia</taxon>
    </lineage>
</organism>